<dbReference type="PROSITE" id="PS51257">
    <property type="entry name" value="PROKAR_LIPOPROTEIN"/>
    <property type="match status" value="1"/>
</dbReference>
<evidence type="ECO:0000313" key="2">
    <source>
        <dbReference type="Proteomes" id="UP000064920"/>
    </source>
</evidence>
<dbReference type="OrthoDB" id="7739218at2"/>
<dbReference type="KEGG" id="cmar:IMCC12053_2535"/>
<reference evidence="1 2" key="1">
    <citation type="submission" date="2015-05" db="EMBL/GenBank/DDBJ databases">
        <authorList>
            <person name="Wang D.B."/>
            <person name="Wang M."/>
        </authorList>
    </citation>
    <scope>NUCLEOTIDE SEQUENCE [LARGE SCALE GENOMIC DNA]</scope>
    <source>
        <strain evidence="1 2">IMCC 12053</strain>
    </source>
</reference>
<dbReference type="Proteomes" id="UP000064920">
    <property type="component" value="Chromosome"/>
</dbReference>
<proteinExistence type="predicted"/>
<accession>A0A0P0AE03</accession>
<name>A0A0P0AE03_9RHOB</name>
<dbReference type="STRING" id="1397108.IMCC12053_2535"/>
<dbReference type="PATRIC" id="fig|1397108.4.peg.2590"/>
<dbReference type="AlphaFoldDB" id="A0A0P0AE03"/>
<organism evidence="1 2">
    <name type="scientific">Celeribacter marinus</name>
    <dbReference type="NCBI Taxonomy" id="1397108"/>
    <lineage>
        <taxon>Bacteria</taxon>
        <taxon>Pseudomonadati</taxon>
        <taxon>Pseudomonadota</taxon>
        <taxon>Alphaproteobacteria</taxon>
        <taxon>Rhodobacterales</taxon>
        <taxon>Roseobacteraceae</taxon>
        <taxon>Celeribacter</taxon>
    </lineage>
</organism>
<protein>
    <submittedName>
        <fullName evidence="1">Uncharacterized protein</fullName>
    </submittedName>
</protein>
<evidence type="ECO:0000313" key="1">
    <source>
        <dbReference type="EMBL" id="ALI56482.1"/>
    </source>
</evidence>
<dbReference type="RefSeq" id="WP_062219493.1">
    <property type="nucleotide sequence ID" value="NZ_CP012023.1"/>
</dbReference>
<keyword evidence="2" id="KW-1185">Reference proteome</keyword>
<sequence>MSTSKIALISVLLAGLSACGSNNKSVGPNAVPETPEPPEVISAISDLRGTADEDLSADRSIVRLHEAQTDPTKDDLDFYLSANSVTVIDDGDELIITGMPFDGEDDSYVRLATTQNPTGTTGPTGDFYVYRNRDNTAPDEFGGGPIVQFKNLAVHQTSANGKAYVTVVASTAHDEAKYDLSAFIYGRNGGVTMPTTNQADFRGDYAAIRTFDNAPKTEYVSGAMLLEIDFEKLNSAGAIRFNISERKAYSDQGEFLGDLYDVGGIAANGVLDTQGEFQAEGTIGARRAVQWVVGADGNPSEFVDIGNGDGGSGTIQGMLVGSDADMLAVGTLEFTGGDDIYIKPVWVDINEDGIMQVTLPDELDRTVVVDRFDSPVDASVLIESENIASNQNEIFFRTDEGYFIYENSVNETGAFLLHRDR</sequence>
<gene>
    <name evidence="1" type="ORF">IMCC12053_2535</name>
</gene>
<dbReference type="EMBL" id="CP012023">
    <property type="protein sequence ID" value="ALI56482.1"/>
    <property type="molecule type" value="Genomic_DNA"/>
</dbReference>